<keyword evidence="2" id="KW-1185">Reference proteome</keyword>
<proteinExistence type="predicted"/>
<dbReference type="Proteomes" id="UP000324222">
    <property type="component" value="Unassembled WGS sequence"/>
</dbReference>
<evidence type="ECO:0000313" key="2">
    <source>
        <dbReference type="Proteomes" id="UP000324222"/>
    </source>
</evidence>
<name>A0A5B7J6G4_PORTR</name>
<comment type="caution">
    <text evidence="1">The sequence shown here is derived from an EMBL/GenBank/DDBJ whole genome shotgun (WGS) entry which is preliminary data.</text>
</comment>
<evidence type="ECO:0000313" key="1">
    <source>
        <dbReference type="EMBL" id="MPC90103.1"/>
    </source>
</evidence>
<protein>
    <submittedName>
        <fullName evidence="1">Uncharacterized protein</fullName>
    </submittedName>
</protein>
<organism evidence="1 2">
    <name type="scientific">Portunus trituberculatus</name>
    <name type="common">Swimming crab</name>
    <name type="synonym">Neptunus trituberculatus</name>
    <dbReference type="NCBI Taxonomy" id="210409"/>
    <lineage>
        <taxon>Eukaryota</taxon>
        <taxon>Metazoa</taxon>
        <taxon>Ecdysozoa</taxon>
        <taxon>Arthropoda</taxon>
        <taxon>Crustacea</taxon>
        <taxon>Multicrustacea</taxon>
        <taxon>Malacostraca</taxon>
        <taxon>Eumalacostraca</taxon>
        <taxon>Eucarida</taxon>
        <taxon>Decapoda</taxon>
        <taxon>Pleocyemata</taxon>
        <taxon>Brachyura</taxon>
        <taxon>Eubrachyura</taxon>
        <taxon>Portunoidea</taxon>
        <taxon>Portunidae</taxon>
        <taxon>Portuninae</taxon>
        <taxon>Portunus</taxon>
    </lineage>
</organism>
<accession>A0A5B7J6G4</accession>
<dbReference type="AlphaFoldDB" id="A0A5B7J6G4"/>
<sequence>MRPPLSTWITRTNTNLRMLFSSQQCGSEVWWSYTARRNGGAASLEKHHSCSFHPARVLLQDFFFFTPFPFEMPSAVWPVRRTRGACTQQRTVTMP</sequence>
<dbReference type="EMBL" id="VSRR010083233">
    <property type="protein sequence ID" value="MPC90103.1"/>
    <property type="molecule type" value="Genomic_DNA"/>
</dbReference>
<reference evidence="1 2" key="1">
    <citation type="submission" date="2019-05" db="EMBL/GenBank/DDBJ databases">
        <title>Another draft genome of Portunus trituberculatus and its Hox gene families provides insights of decapod evolution.</title>
        <authorList>
            <person name="Jeong J.-H."/>
            <person name="Song I."/>
            <person name="Kim S."/>
            <person name="Choi T."/>
            <person name="Kim D."/>
            <person name="Ryu S."/>
            <person name="Kim W."/>
        </authorList>
    </citation>
    <scope>NUCLEOTIDE SEQUENCE [LARGE SCALE GENOMIC DNA]</scope>
    <source>
        <tissue evidence="1">Muscle</tissue>
    </source>
</reference>
<gene>
    <name evidence="1" type="ORF">E2C01_085071</name>
</gene>